<dbReference type="Pfam" id="PF22848">
    <property type="entry name" value="ASD1_dom"/>
    <property type="match status" value="1"/>
</dbReference>
<dbReference type="AlphaFoldDB" id="A0A317XM49"/>
<dbReference type="STRING" id="1882483.A0A317XM49"/>
<dbReference type="Gene3D" id="3.20.20.80">
    <property type="entry name" value="Glycosidases"/>
    <property type="match status" value="1"/>
</dbReference>
<dbReference type="UniPathway" id="UPA00667"/>
<evidence type="ECO:0000256" key="1">
    <source>
        <dbReference type="ARBA" id="ARBA00001462"/>
    </source>
</evidence>
<comment type="similarity">
    <text evidence="3">Belongs to the glycosyl hydrolase 51 family.</text>
</comment>
<name>A0A317XM49_9BASI</name>
<dbReference type="InterPro" id="IPR008979">
    <property type="entry name" value="Galactose-bd-like_sf"/>
</dbReference>
<dbReference type="Pfam" id="PF06964">
    <property type="entry name" value="Alpha-L-AF_C"/>
    <property type="match status" value="1"/>
</dbReference>
<dbReference type="SUPFAM" id="SSF49785">
    <property type="entry name" value="Galactose-binding domain-like"/>
    <property type="match status" value="1"/>
</dbReference>
<dbReference type="Proteomes" id="UP000246740">
    <property type="component" value="Unassembled WGS sequence"/>
</dbReference>
<evidence type="ECO:0000256" key="8">
    <source>
        <dbReference type="SAM" id="MobiDB-lite"/>
    </source>
</evidence>
<feature type="region of interest" description="Disordered" evidence="8">
    <location>
        <begin position="25"/>
        <end position="62"/>
    </location>
</feature>
<dbReference type="OrthoDB" id="406864at2759"/>
<evidence type="ECO:0000256" key="9">
    <source>
        <dbReference type="SAM" id="SignalP"/>
    </source>
</evidence>
<dbReference type="InParanoid" id="A0A317XM49"/>
<dbReference type="InterPro" id="IPR017853">
    <property type="entry name" value="GH"/>
</dbReference>
<evidence type="ECO:0000256" key="7">
    <source>
        <dbReference type="ARBA" id="ARBA00023180"/>
    </source>
</evidence>
<dbReference type="PANTHER" id="PTHR31776">
    <property type="entry name" value="ALPHA-L-ARABINOFURANOSIDASE 1"/>
    <property type="match status" value="1"/>
</dbReference>
<evidence type="ECO:0000256" key="2">
    <source>
        <dbReference type="ARBA" id="ARBA00004834"/>
    </source>
</evidence>
<dbReference type="SUPFAM" id="SSF51445">
    <property type="entry name" value="(Trans)glycosidases"/>
    <property type="match status" value="1"/>
</dbReference>
<dbReference type="PANTHER" id="PTHR31776:SF0">
    <property type="entry name" value="ALPHA-L-ARABINOFURANOSIDASE 1"/>
    <property type="match status" value="1"/>
</dbReference>
<proteinExistence type="inferred from homology"/>
<evidence type="ECO:0000313" key="12">
    <source>
        <dbReference type="Proteomes" id="UP000246740"/>
    </source>
</evidence>
<evidence type="ECO:0000256" key="4">
    <source>
        <dbReference type="ARBA" id="ARBA00012670"/>
    </source>
</evidence>
<feature type="signal peptide" evidence="9">
    <location>
        <begin position="1"/>
        <end position="16"/>
    </location>
</feature>
<keyword evidence="6 11" id="KW-0378">Hydrolase</keyword>
<gene>
    <name evidence="11" type="ORF">BCV70DRAFT_193121</name>
</gene>
<feature type="domain" description="Alpha-L-arabinofuranosidase C-terminal" evidence="10">
    <location>
        <begin position="532"/>
        <end position="711"/>
    </location>
</feature>
<keyword evidence="7" id="KW-0325">Glycoprotein</keyword>
<comment type="catalytic activity">
    <reaction evidence="1">
        <text>Hydrolysis of terminal non-reducing alpha-L-arabinofuranoside residues in alpha-L-arabinosides.</text>
        <dbReference type="EC" id="3.2.1.55"/>
    </reaction>
</comment>
<comment type="pathway">
    <text evidence="2">Glycan metabolism; L-arabinan degradation.</text>
</comment>
<dbReference type="InterPro" id="IPR055235">
    <property type="entry name" value="ASD1_cat"/>
</dbReference>
<protein>
    <recommendedName>
        <fullName evidence="4">non-reducing end alpha-L-arabinofuranosidase</fullName>
        <ecNumber evidence="4">3.2.1.55</ecNumber>
    </recommendedName>
</protein>
<dbReference type="InterPro" id="IPR051563">
    <property type="entry name" value="Glycosyl_Hydrolase_51"/>
</dbReference>
<reference evidence="11 12" key="1">
    <citation type="journal article" date="2018" name="Mol. Biol. Evol.">
        <title>Broad Genomic Sampling Reveals a Smut Pathogenic Ancestry of the Fungal Clade Ustilaginomycotina.</title>
        <authorList>
            <person name="Kijpornyongpan T."/>
            <person name="Mondo S.J."/>
            <person name="Barry K."/>
            <person name="Sandor L."/>
            <person name="Lee J."/>
            <person name="Lipzen A."/>
            <person name="Pangilinan J."/>
            <person name="LaButti K."/>
            <person name="Hainaut M."/>
            <person name="Henrissat B."/>
            <person name="Grigoriev I.V."/>
            <person name="Spatafora J.W."/>
            <person name="Aime M.C."/>
        </authorList>
    </citation>
    <scope>NUCLEOTIDE SEQUENCE [LARGE SCALE GENOMIC DNA]</scope>
    <source>
        <strain evidence="11 12">MCA 3645</strain>
    </source>
</reference>
<dbReference type="GO" id="GO:0046373">
    <property type="term" value="P:L-arabinose metabolic process"/>
    <property type="evidence" value="ECO:0007669"/>
    <property type="project" value="InterPro"/>
</dbReference>
<dbReference type="Gene3D" id="2.60.120.260">
    <property type="entry name" value="Galactose-binding domain-like"/>
    <property type="match status" value="1"/>
</dbReference>
<dbReference type="SMART" id="SM00813">
    <property type="entry name" value="Alpha-L-AF_C"/>
    <property type="match status" value="1"/>
</dbReference>
<feature type="compositionally biased region" description="Polar residues" evidence="8">
    <location>
        <begin position="27"/>
        <end position="40"/>
    </location>
</feature>
<sequence>MKLPFVLLALAISTNALRLPVIRRDTGSTNDIPTLPSNPNEKGPGPEKRLETSPGTGRGDGAEEMYAADRDKLDIELINKPGGKCLFDMNTFVETNLNYDSDGGLYAELIRNRAFQDGDDSVFQQGKSDAIGSGSLSGWQPTGSAQLSLVQTNPLSAALPTSAKVVCPADAIKNPSGTATFGIKNFGFFGLPVQAGWTYTASFYIRSDKVKKFNLKIGLYNANQDVCYDEKVEYVPVTDKWQQVSVKLTSKQNSPNINNVFAVTADCADSNEFQINLVSVMPPTYEGTVVRQDLAKKMEAFAPRAIRWPGGNDLLGPTIASRFQWNNTLGALTDRPGRLGNWHGWNTDGLGVVEMYNFITKLGAKLIVGLWAGVDANGNSVPLDQLDPYVQQQVDFVHFLLDTDGKFADMRVKNGGPKQPYPVSAFMIGNEGQVYNDKTVPYQTRFDKIVGALKKDFASHAGFDEIDLIASAAITVPTGWKYSVDLLNEPLYGTPQTFVDRYHVYDKAGGNNTVYYSMEMAVINSGMEPNDNIWFGPGRLHHSILQGSLAETVALLGMENNCDIVRGAAYAPELQNDSDERAHQSTPGLLEFDTEKVVSSTSWLMQRLISSYRIEQKLPLDTHDADVHNSVYTSAGLSASGDLVVKFVNYKGKAETVSLNTDWDPVGIDCVKVAGGPLDSNTLEKELVQIKACTGAKVSAGTATVPLDPWSFTVVSLNLKSKVAPATKASKP</sequence>
<dbReference type="EMBL" id="KZ819198">
    <property type="protein sequence ID" value="PWY98448.1"/>
    <property type="molecule type" value="Genomic_DNA"/>
</dbReference>
<dbReference type="InterPro" id="IPR010720">
    <property type="entry name" value="Alpha-L-AF_C"/>
</dbReference>
<accession>A0A317XM49</accession>
<evidence type="ECO:0000256" key="6">
    <source>
        <dbReference type="ARBA" id="ARBA00022801"/>
    </source>
</evidence>
<evidence type="ECO:0000256" key="5">
    <source>
        <dbReference type="ARBA" id="ARBA00022729"/>
    </source>
</evidence>
<evidence type="ECO:0000259" key="10">
    <source>
        <dbReference type="SMART" id="SM00813"/>
    </source>
</evidence>
<evidence type="ECO:0000313" key="11">
    <source>
        <dbReference type="EMBL" id="PWY98448.1"/>
    </source>
</evidence>
<dbReference type="GO" id="GO:0046556">
    <property type="term" value="F:alpha-L-arabinofuranosidase activity"/>
    <property type="evidence" value="ECO:0007669"/>
    <property type="project" value="UniProtKB-EC"/>
</dbReference>
<keyword evidence="5 9" id="KW-0732">Signal</keyword>
<organism evidence="11 12">
    <name type="scientific">Testicularia cyperi</name>
    <dbReference type="NCBI Taxonomy" id="1882483"/>
    <lineage>
        <taxon>Eukaryota</taxon>
        <taxon>Fungi</taxon>
        <taxon>Dikarya</taxon>
        <taxon>Basidiomycota</taxon>
        <taxon>Ustilaginomycotina</taxon>
        <taxon>Ustilaginomycetes</taxon>
        <taxon>Ustilaginales</taxon>
        <taxon>Anthracoideaceae</taxon>
        <taxon>Testicularia</taxon>
    </lineage>
</organism>
<dbReference type="EC" id="3.2.1.55" evidence="4"/>
<keyword evidence="12" id="KW-1185">Reference proteome</keyword>
<dbReference type="GO" id="GO:0031222">
    <property type="term" value="P:arabinan catabolic process"/>
    <property type="evidence" value="ECO:0007669"/>
    <property type="project" value="UniProtKB-UniPathway"/>
</dbReference>
<evidence type="ECO:0000256" key="3">
    <source>
        <dbReference type="ARBA" id="ARBA00007186"/>
    </source>
</evidence>
<feature type="chain" id="PRO_5016377552" description="non-reducing end alpha-L-arabinofuranosidase" evidence="9">
    <location>
        <begin position="17"/>
        <end position="732"/>
    </location>
</feature>